<dbReference type="InterPro" id="IPR036291">
    <property type="entry name" value="NAD(P)-bd_dom_sf"/>
</dbReference>
<gene>
    <name evidence="4" type="ORF">Asppvi_005367</name>
</gene>
<dbReference type="InterPro" id="IPR051164">
    <property type="entry name" value="NmrA-like_oxidored"/>
</dbReference>
<dbReference type="OrthoDB" id="300709at2759"/>
<comment type="caution">
    <text evidence="4">The sequence shown here is derived from an EMBL/GenBank/DDBJ whole genome shotgun (WGS) entry which is preliminary data.</text>
</comment>
<dbReference type="Gene3D" id="3.90.25.10">
    <property type="entry name" value="UDP-galactose 4-epimerase, domain 1"/>
    <property type="match status" value="1"/>
</dbReference>
<feature type="domain" description="NmrA-like" evidence="3">
    <location>
        <begin position="7"/>
        <end position="242"/>
    </location>
</feature>
<dbReference type="Gene3D" id="3.40.50.720">
    <property type="entry name" value="NAD(P)-binding Rossmann-like Domain"/>
    <property type="match status" value="1"/>
</dbReference>
<dbReference type="AlphaFoldDB" id="A0A9P3BDS8"/>
<dbReference type="EMBL" id="BHVY01000003">
    <property type="protein sequence ID" value="GIJ86478.1"/>
    <property type="molecule type" value="Genomic_DNA"/>
</dbReference>
<dbReference type="Pfam" id="PF05368">
    <property type="entry name" value="NmrA"/>
    <property type="match status" value="1"/>
</dbReference>
<name>A0A9P3BDS8_9EURO</name>
<dbReference type="InterPro" id="IPR008030">
    <property type="entry name" value="NmrA-like"/>
</dbReference>
<dbReference type="GeneID" id="67003979"/>
<reference evidence="4 5" key="1">
    <citation type="submission" date="2018-10" db="EMBL/GenBank/DDBJ databases">
        <title>Pan-genome distribution and transcriptional activeness of fungal secondary metabolism genes in Aspergillus section Fumigati.</title>
        <authorList>
            <person name="Takahashi H."/>
            <person name="Umemura M."/>
            <person name="Ninomiya A."/>
            <person name="Kusuya Y."/>
            <person name="Urayama S."/>
            <person name="Shimizu M."/>
            <person name="Watanabe A."/>
            <person name="Kamei K."/>
            <person name="Yaguchi T."/>
            <person name="Hagiwara D."/>
        </authorList>
    </citation>
    <scope>NUCLEOTIDE SEQUENCE [LARGE SCALE GENOMIC DNA]</scope>
    <source>
        <strain evidence="4 5">IFM 55266</strain>
    </source>
</reference>
<organism evidence="4 5">
    <name type="scientific">Aspergillus pseudoviridinutans</name>
    <dbReference type="NCBI Taxonomy" id="1517512"/>
    <lineage>
        <taxon>Eukaryota</taxon>
        <taxon>Fungi</taxon>
        <taxon>Dikarya</taxon>
        <taxon>Ascomycota</taxon>
        <taxon>Pezizomycotina</taxon>
        <taxon>Eurotiomycetes</taxon>
        <taxon>Eurotiomycetidae</taxon>
        <taxon>Eurotiales</taxon>
        <taxon>Aspergillaceae</taxon>
        <taxon>Aspergillus</taxon>
        <taxon>Aspergillus subgen. Fumigati</taxon>
    </lineage>
</organism>
<dbReference type="SUPFAM" id="SSF51735">
    <property type="entry name" value="NAD(P)-binding Rossmann-fold domains"/>
    <property type="match status" value="1"/>
</dbReference>
<dbReference type="PANTHER" id="PTHR42748:SF14">
    <property type="entry name" value="SNOAL-LIKE DOMAIN-CONTAINING PROTEIN"/>
    <property type="match status" value="1"/>
</dbReference>
<dbReference type="GO" id="GO:0005634">
    <property type="term" value="C:nucleus"/>
    <property type="evidence" value="ECO:0007669"/>
    <property type="project" value="TreeGrafter"/>
</dbReference>
<dbReference type="RefSeq" id="XP_043157225.1">
    <property type="nucleotide sequence ID" value="XM_043301290.1"/>
</dbReference>
<keyword evidence="5" id="KW-1185">Reference proteome</keyword>
<evidence type="ECO:0000256" key="1">
    <source>
        <dbReference type="ARBA" id="ARBA00006328"/>
    </source>
</evidence>
<evidence type="ECO:0000256" key="2">
    <source>
        <dbReference type="ARBA" id="ARBA00022857"/>
    </source>
</evidence>
<accession>A0A9P3BDS8</accession>
<proteinExistence type="inferred from homology"/>
<dbReference type="Proteomes" id="UP001043456">
    <property type="component" value="Unassembled WGS sequence"/>
</dbReference>
<evidence type="ECO:0000259" key="3">
    <source>
        <dbReference type="Pfam" id="PF05368"/>
    </source>
</evidence>
<keyword evidence="2" id="KW-0521">NADP</keyword>
<evidence type="ECO:0000313" key="5">
    <source>
        <dbReference type="Proteomes" id="UP001043456"/>
    </source>
</evidence>
<evidence type="ECO:0000313" key="4">
    <source>
        <dbReference type="EMBL" id="GIJ86478.1"/>
    </source>
</evidence>
<comment type="similarity">
    <text evidence="1">Belongs to the NmrA-type oxidoreductase family.</text>
</comment>
<dbReference type="PANTHER" id="PTHR42748">
    <property type="entry name" value="NITROGEN METABOLITE REPRESSION PROTEIN NMRA FAMILY MEMBER"/>
    <property type="match status" value="1"/>
</dbReference>
<sequence>MTSQTVLVIGDLAKRGYKVRVLTRSDSTATAQHLESLPNVQLHVGSSYDESTLRSAFQGVDLAFVNTNSFVIGIRNEIWWGIRTFEIAVQSGVQHFIWSSLDNYFHGSLYDESLRVAHYYGKGIVAQWMSVIPQTPMRWSTLTTGPYIETLSEFMRPVEEDGVTVFRAPLANGAVPFVHLGDLGFYVNWIFSHPDVSAGMNLKVAVEHVSFHQLAATFTEVTGKPARYENVSFEEYFTTGPLAEVASLKLGAEAAGEDDPSLLTIRQNFTAWWRLYQLSGGNTGLIQRDYELLDKIYPERVRSLKQWMEKVGYTGENKPVLKTYGAA</sequence>
<protein>
    <recommendedName>
        <fullName evidence="3">NmrA-like domain-containing protein</fullName>
    </recommendedName>
</protein>